<dbReference type="InterPro" id="IPR012677">
    <property type="entry name" value="Nucleotide-bd_a/b_plait_sf"/>
</dbReference>
<feature type="region of interest" description="Disordered" evidence="1">
    <location>
        <begin position="427"/>
        <end position="497"/>
    </location>
</feature>
<accession>A0AAV5JWW9</accession>
<dbReference type="PANTHER" id="PTHR33116:SF78">
    <property type="entry name" value="OS12G0587133 PROTEIN"/>
    <property type="match status" value="1"/>
</dbReference>
<dbReference type="Pfam" id="PF13966">
    <property type="entry name" value="zf-RVT"/>
    <property type="match status" value="1"/>
</dbReference>
<reference evidence="3 4" key="1">
    <citation type="journal article" date="2021" name="Commun. Biol.">
        <title>The genome of Shorea leprosula (Dipterocarpaceae) highlights the ecological relevance of drought in aseasonal tropical rainforests.</title>
        <authorList>
            <person name="Ng K.K.S."/>
            <person name="Kobayashi M.J."/>
            <person name="Fawcett J.A."/>
            <person name="Hatakeyama M."/>
            <person name="Paape T."/>
            <person name="Ng C.H."/>
            <person name="Ang C.C."/>
            <person name="Tnah L.H."/>
            <person name="Lee C.T."/>
            <person name="Nishiyama T."/>
            <person name="Sese J."/>
            <person name="O'Brien M.J."/>
            <person name="Copetti D."/>
            <person name="Mohd Noor M.I."/>
            <person name="Ong R.C."/>
            <person name="Putra M."/>
            <person name="Sireger I.Z."/>
            <person name="Indrioko S."/>
            <person name="Kosugi Y."/>
            <person name="Izuno A."/>
            <person name="Isagi Y."/>
            <person name="Lee S.L."/>
            <person name="Shimizu K.K."/>
        </authorList>
    </citation>
    <scope>NUCLEOTIDE SEQUENCE [LARGE SCALE GENOMIC DNA]</scope>
    <source>
        <strain evidence="3">214</strain>
    </source>
</reference>
<evidence type="ECO:0000256" key="1">
    <source>
        <dbReference type="SAM" id="MobiDB-lite"/>
    </source>
</evidence>
<dbReference type="InterPro" id="IPR043502">
    <property type="entry name" value="DNA/RNA_pol_sf"/>
</dbReference>
<dbReference type="InterPro" id="IPR035979">
    <property type="entry name" value="RBD_domain_sf"/>
</dbReference>
<dbReference type="CDD" id="cd01650">
    <property type="entry name" value="RT_nLTR_like"/>
    <property type="match status" value="1"/>
</dbReference>
<dbReference type="InterPro" id="IPR000477">
    <property type="entry name" value="RT_dom"/>
</dbReference>
<evidence type="ECO:0000313" key="3">
    <source>
        <dbReference type="EMBL" id="GKV15862.1"/>
    </source>
</evidence>
<keyword evidence="4" id="KW-1185">Reference proteome</keyword>
<dbReference type="InterPro" id="IPR026960">
    <property type="entry name" value="RVT-Znf"/>
</dbReference>
<feature type="region of interest" description="Disordered" evidence="1">
    <location>
        <begin position="1"/>
        <end position="30"/>
    </location>
</feature>
<name>A0AAV5JWW9_9ROSI</name>
<dbReference type="PANTHER" id="PTHR33116">
    <property type="entry name" value="REVERSE TRANSCRIPTASE ZINC-BINDING DOMAIN-CONTAINING PROTEIN-RELATED-RELATED"/>
    <property type="match status" value="1"/>
</dbReference>
<feature type="compositionally biased region" description="Acidic residues" evidence="1">
    <location>
        <begin position="455"/>
        <end position="464"/>
    </location>
</feature>
<dbReference type="Gene3D" id="3.30.70.330">
    <property type="match status" value="1"/>
</dbReference>
<feature type="region of interest" description="Disordered" evidence="1">
    <location>
        <begin position="188"/>
        <end position="213"/>
    </location>
</feature>
<feature type="compositionally biased region" description="Polar residues" evidence="1">
    <location>
        <begin position="552"/>
        <end position="564"/>
    </location>
</feature>
<dbReference type="GO" id="GO:0003824">
    <property type="term" value="F:catalytic activity"/>
    <property type="evidence" value="ECO:0007669"/>
    <property type="project" value="InterPro"/>
</dbReference>
<dbReference type="InterPro" id="IPR036691">
    <property type="entry name" value="Endo/exonu/phosph_ase_sf"/>
</dbReference>
<feature type="domain" description="Reverse transcriptase" evidence="2">
    <location>
        <begin position="1145"/>
        <end position="1423"/>
    </location>
</feature>
<feature type="region of interest" description="Disordered" evidence="1">
    <location>
        <begin position="638"/>
        <end position="666"/>
    </location>
</feature>
<dbReference type="SUPFAM" id="SSF56672">
    <property type="entry name" value="DNA/RNA polymerases"/>
    <property type="match status" value="1"/>
</dbReference>
<dbReference type="SUPFAM" id="SSF54928">
    <property type="entry name" value="RNA-binding domain, RBD"/>
    <property type="match status" value="1"/>
</dbReference>
<dbReference type="Pfam" id="PF03372">
    <property type="entry name" value="Exo_endo_phos"/>
    <property type="match status" value="1"/>
</dbReference>
<dbReference type="PROSITE" id="PS50878">
    <property type="entry name" value="RT_POL"/>
    <property type="match status" value="1"/>
</dbReference>
<dbReference type="InterPro" id="IPR005135">
    <property type="entry name" value="Endo/exonuclease/phosphatase"/>
</dbReference>
<evidence type="ECO:0000259" key="2">
    <source>
        <dbReference type="PROSITE" id="PS50878"/>
    </source>
</evidence>
<comment type="caution">
    <text evidence="3">The sequence shown here is derived from an EMBL/GenBank/DDBJ whole genome shotgun (WGS) entry which is preliminary data.</text>
</comment>
<organism evidence="3 4">
    <name type="scientific">Rubroshorea leprosula</name>
    <dbReference type="NCBI Taxonomy" id="152421"/>
    <lineage>
        <taxon>Eukaryota</taxon>
        <taxon>Viridiplantae</taxon>
        <taxon>Streptophyta</taxon>
        <taxon>Embryophyta</taxon>
        <taxon>Tracheophyta</taxon>
        <taxon>Spermatophyta</taxon>
        <taxon>Magnoliopsida</taxon>
        <taxon>eudicotyledons</taxon>
        <taxon>Gunneridae</taxon>
        <taxon>Pentapetalae</taxon>
        <taxon>rosids</taxon>
        <taxon>malvids</taxon>
        <taxon>Malvales</taxon>
        <taxon>Dipterocarpaceae</taxon>
        <taxon>Rubroshorea</taxon>
    </lineage>
</organism>
<dbReference type="Gene3D" id="3.60.10.10">
    <property type="entry name" value="Endonuclease/exonuclease/phosphatase"/>
    <property type="match status" value="1"/>
</dbReference>
<dbReference type="SUPFAM" id="SSF56219">
    <property type="entry name" value="DNase I-like"/>
    <property type="match status" value="1"/>
</dbReference>
<evidence type="ECO:0000313" key="4">
    <source>
        <dbReference type="Proteomes" id="UP001054252"/>
    </source>
</evidence>
<feature type="compositionally biased region" description="Polar residues" evidence="1">
    <location>
        <begin position="484"/>
        <end position="497"/>
    </location>
</feature>
<feature type="compositionally biased region" description="Basic and acidic residues" evidence="1">
    <location>
        <begin position="203"/>
        <end position="213"/>
    </location>
</feature>
<sequence length="1806" mass="208872">MRERGRARERGGDRRGRERRTVQSIEHAGPSRRYQLRWTESVNQRRTDYAQDQHQKRRTGEAYDRGLFKQAIPFFFTNFPDEWCYADMWRTFLKFGRVYDIYCPNRKSRNGGRFGFVRFLDVKDKRELERHLDQIWVGDRKLWVNYPRYDTSQIQKQGGESRDYQGAPLRSQNRSYAEVVKGHIDEQKEERTSYQLQNNHSWPGKDRSKNSHLDGINENRKIWKEKGVGSNWSGIEYNTNSEDEKWLDGCFVGIAHSVEMIRNLQEKFYMEGYFWCRVRAMGGKMVLLDSDDKEELKDLVEMASEWLAQWFEGVKPWTPDLVASERYAWIRCQGVPLNAWKTDFFEKMSCSWGKFICLDDSTSKKRRFDIARFLISTPIMNSISISRQVKINGSLYNIKFSEEEFTNNFFSLKEDFMPRFQSDSEEFESWSIDSKEEEEAQEAIAEENQAIKEDGETEVEDDDVASGGAMTNGKLRKKDEQKNEMTAQGGNSDQIQNLNEAEGSVGTERLMQKQGIATEVADEVSETPVGQCEHSSPNQQRKPTIIEESPANELSSNMGQSNKKTPVRSPIHGKSKAVSRISSLKSGSSDDEEADLFWKGHEIDEARLQKWMKDRSESKPLKKKKKISLCSTVYRKSAHAARGRRRTEGRGKISKTQMGGRTEPDFLASPIDEIADDSIGDSGIQNCNRILQKQMRNHLAKEIWELAKQLGVSAENEEEIMSRIEEMESRDRQSKANMVNQVTGDAEKVLEGDNYIGVFGLWGEDQTPVYIVNVYSSCLLAGKRALWEELLNLINSRKGNWCLGGDFNAVRSADERAGSNGVTKEMEEFDSFIQDAGLVDLPLTGRKYTWYNSNGLYMSRLDRFLFSEDWLMKWGDIRQWGLKRTVSDHCPILIKEEKVDWGPKPFKFFDAWLDQPACVEMIRKVWNTAEIKGWKGYMLKEKLKKTKKALKEWSGNSMPEVDKKINEAEMEIAALDNKGENNQLSTPEVDKRRRCFLQLWENLKIKESMWQQKSRKMWLKEGDANTKFFHRCMKSRWRKNEINSVQIKGKRCVGVAEIREQVAQYFEEMFAEEKWQRPKLDGINFKQISLADNVLLTSQFSEEEIKSAVWDCDSTKSPGPDGFNFKFIKTMWEDLKSDVVGFIQEFHEQGRLVKGSNSSFIVLIPKVENPQRVEEFRPISLIGVMYKILAKLLANRLRKVLDRVIGEQQMAFIEGRQLMDGVVIANEVIDEAKRKKKESFLFKVDFEKAFDKVCWEFIDYMLFKMGFNAIWRGWIQECLRSSMISVLINGSPTRQFPVGKGIRQGDPLSPFLFLIVAEGLNGLMSSAVEKELYKGVTIGNGATMVTHLQFADDTIFFGEATEDNIRVVKSIMRVFEMVSGLKINFGKSQLLGVEVDDDWKTRMACILCCKEGKFPFKYLGVPVGGNHRRIAMWQPLLRSFRKKLSSWKGKHLSMGGRIMLINSVLSSLPVFLMSVFKIPSGILKSIDKMRRNFLWGGEGESRKINWVSWERVCKNKEWGGLGVKDMRRFNLALMGKWWGRLASKDEGLWRRVIEGKYSEGRGNWMDWVRDGRGMGSLWWRDVCNLNNRDGENVGWLVDGFRLRIGEGKGGILDNVKITPGCPDKWQWIHSNDGLYSTKMAYWKLTNDRTGSKEAKMSKRIWNPMLPSKIAAFNWRVILDRIPTKANLHKRGIIKDIAEAKCGICEEYEDASHLFLNCKISKWIWKACSRWWGTTVALKEDCCNTFDQFGNGIKDQHIADGWDCIWNTVIWTVWMARNRKIFQDTEINMDWLINPAACLSSNRGGFN</sequence>
<proteinExistence type="predicted"/>
<feature type="compositionally biased region" description="Acidic residues" evidence="1">
    <location>
        <begin position="435"/>
        <end position="445"/>
    </location>
</feature>
<dbReference type="Proteomes" id="UP001054252">
    <property type="component" value="Unassembled WGS sequence"/>
</dbReference>
<protein>
    <recommendedName>
        <fullName evidence="2">Reverse transcriptase domain-containing protein</fullName>
    </recommendedName>
</protein>
<feature type="compositionally biased region" description="Basic and acidic residues" evidence="1">
    <location>
        <begin position="1"/>
        <end position="21"/>
    </location>
</feature>
<dbReference type="Pfam" id="PF00078">
    <property type="entry name" value="RVT_1"/>
    <property type="match status" value="1"/>
</dbReference>
<gene>
    <name evidence="3" type="ORF">SLEP1_g26605</name>
</gene>
<feature type="region of interest" description="Disordered" evidence="1">
    <location>
        <begin position="523"/>
        <end position="593"/>
    </location>
</feature>
<dbReference type="EMBL" id="BPVZ01000044">
    <property type="protein sequence ID" value="GKV15862.1"/>
    <property type="molecule type" value="Genomic_DNA"/>
</dbReference>
<feature type="compositionally biased region" description="Polar residues" evidence="1">
    <location>
        <begin position="533"/>
        <end position="542"/>
    </location>
</feature>
<dbReference type="GO" id="GO:0003676">
    <property type="term" value="F:nucleic acid binding"/>
    <property type="evidence" value="ECO:0007669"/>
    <property type="project" value="InterPro"/>
</dbReference>